<dbReference type="EMBL" id="CATOUU010000825">
    <property type="protein sequence ID" value="CAI9951738.1"/>
    <property type="molecule type" value="Genomic_DNA"/>
</dbReference>
<evidence type="ECO:0000256" key="2">
    <source>
        <dbReference type="SAM" id="MobiDB-lite"/>
    </source>
</evidence>
<keyword evidence="1" id="KW-0175">Coiled coil</keyword>
<sequence>MTDIFMSPSQLLQSPKRHPPSFQKRPLSPTDLQISTHFQYWSILDRLIDQNFDNDKIYQFKAFALSLIQTINTQEENEGEEKSINVYSFLRKQRTASIQFRFKCTYQENPALSSLSRYFASEEQIQQIIQIYRLDKLRVDELVLNILYHLKQFLRIFSKKPYQLLVMIRYYHANYTQVLASKHESVLPNSKFRQQQNEASDSDSVQLFLHNSACIFKSELFLIQMSEIFAQKIRSTAYLVQLTSELNKIFKTTYLNKFVQSRSSIQCDCKIPKTKITRTQHFEELSKLVVNQKETEPETLVRIFCQLKSWLIEVGIPQGELVDMCVQWGKINGNCLETVGIEKSATFFANQELRNQQAKVMDQMSQITLQSMPMRDIDDIFQHKNEQMPIDISVKPTNAKINNIQPIDTQDLKLSANAEITDIPPETVIAEPEEGTKKKKKRGKKDSQDPTPILQAIPEEIPQQLDQPDISLINAELQEFPNSPQFNNVEENIEVINQNTEEQLMENLDDPISNMLKMISRNELEAMVIRQQKLIERLTQENNQLKKMK</sequence>
<evidence type="ECO:0000256" key="1">
    <source>
        <dbReference type="SAM" id="Coils"/>
    </source>
</evidence>
<reference evidence="4 5" key="2">
    <citation type="submission" date="2024-07" db="EMBL/GenBank/DDBJ databases">
        <authorList>
            <person name="Akdeniz Z."/>
        </authorList>
    </citation>
    <scope>NUCLEOTIDE SEQUENCE [LARGE SCALE GENOMIC DNA]</scope>
</reference>
<organism evidence="3">
    <name type="scientific">Hexamita inflata</name>
    <dbReference type="NCBI Taxonomy" id="28002"/>
    <lineage>
        <taxon>Eukaryota</taxon>
        <taxon>Metamonada</taxon>
        <taxon>Diplomonadida</taxon>
        <taxon>Hexamitidae</taxon>
        <taxon>Hexamitinae</taxon>
        <taxon>Hexamita</taxon>
    </lineage>
</organism>
<comment type="caution">
    <text evidence="3">The sequence shown here is derived from an EMBL/GenBank/DDBJ whole genome shotgun (WGS) entry which is preliminary data.</text>
</comment>
<evidence type="ECO:0000313" key="3">
    <source>
        <dbReference type="EMBL" id="CAI9951738.1"/>
    </source>
</evidence>
<gene>
    <name evidence="4" type="ORF">HINF_LOCUS20565</name>
    <name evidence="3" type="ORF">HINF_LOCUS39383</name>
</gene>
<evidence type="ECO:0000313" key="4">
    <source>
        <dbReference type="EMBL" id="CAL6007284.1"/>
    </source>
</evidence>
<feature type="coiled-coil region" evidence="1">
    <location>
        <begin position="521"/>
        <end position="548"/>
    </location>
</feature>
<evidence type="ECO:0000313" key="5">
    <source>
        <dbReference type="Proteomes" id="UP001642409"/>
    </source>
</evidence>
<keyword evidence="5" id="KW-1185">Reference proteome</keyword>
<dbReference type="Proteomes" id="UP001642409">
    <property type="component" value="Unassembled WGS sequence"/>
</dbReference>
<dbReference type="EMBL" id="CAXDID020000055">
    <property type="protein sequence ID" value="CAL6007284.1"/>
    <property type="molecule type" value="Genomic_DNA"/>
</dbReference>
<feature type="region of interest" description="Disordered" evidence="2">
    <location>
        <begin position="427"/>
        <end position="451"/>
    </location>
</feature>
<accession>A0AA86QAB8</accession>
<name>A0AA86QAB8_9EUKA</name>
<reference evidence="3" key="1">
    <citation type="submission" date="2023-06" db="EMBL/GenBank/DDBJ databases">
        <authorList>
            <person name="Kurt Z."/>
        </authorList>
    </citation>
    <scope>NUCLEOTIDE SEQUENCE</scope>
</reference>
<dbReference type="AlphaFoldDB" id="A0AA86QAB8"/>
<feature type="region of interest" description="Disordered" evidence="2">
    <location>
        <begin position="1"/>
        <end position="28"/>
    </location>
</feature>
<proteinExistence type="predicted"/>
<protein>
    <submittedName>
        <fullName evidence="3">Uncharacterized protein</fullName>
    </submittedName>
</protein>